<evidence type="ECO:0000313" key="3">
    <source>
        <dbReference type="EMBL" id="MFC5448938.1"/>
    </source>
</evidence>
<protein>
    <submittedName>
        <fullName evidence="3">Ldh family oxidoreductase</fullName>
    </submittedName>
</protein>
<dbReference type="Gene3D" id="3.30.1370.60">
    <property type="entry name" value="Hypothetical oxidoreductase yiak, domain 2"/>
    <property type="match status" value="1"/>
</dbReference>
<dbReference type="Gene3D" id="1.10.1530.10">
    <property type="match status" value="1"/>
</dbReference>
<dbReference type="RefSeq" id="WP_270878776.1">
    <property type="nucleotide sequence ID" value="NZ_JAQFVF010000021.1"/>
</dbReference>
<sequence length="370" mass="39892">MSSQSLPLLYDWEKLQSFCCDVFTRAGVPVTDASIVAESLVQADLRGVESHGVVRTGIYLKRVEQGMMDPQAKPSVVSEYGNVALVDGNNNFGSVVGSYALDLAMERAKLHGAGIVGVKGSNHFGTGAYYALKAIQQNLILLVMSNASQTMPPTGGVRPFIGTNPLCIGVPAGEENPFILDMATSVVARGKIIVAAQKGEKIPLGWAIDKDGNPTTDAEAALEGSVLPIGGPKGYAISMFIDILSGVLTGAGYGRYVNNMYENWQEPQNVGHFFLAIDISRFMPIEMFKQRVDQYMRQIKNEPKAPGVSEILVPGEIEYRQTEARKQGGIQLPPKVVEELHEIGLKYGLQLSDAAFQHHPVIGETQGLTG</sequence>
<dbReference type="PANTHER" id="PTHR11091:SF0">
    <property type="entry name" value="MALATE DEHYDROGENASE"/>
    <property type="match status" value="1"/>
</dbReference>
<organism evidence="3 4">
    <name type="scientific">Paenibacillus aestuarii</name>
    <dbReference type="NCBI Taxonomy" id="516965"/>
    <lineage>
        <taxon>Bacteria</taxon>
        <taxon>Bacillati</taxon>
        <taxon>Bacillota</taxon>
        <taxon>Bacilli</taxon>
        <taxon>Bacillales</taxon>
        <taxon>Paenibacillaceae</taxon>
        <taxon>Paenibacillus</taxon>
    </lineage>
</organism>
<dbReference type="InterPro" id="IPR043144">
    <property type="entry name" value="Mal/L-sulf/L-lact_DH-like_ah"/>
</dbReference>
<gene>
    <name evidence="3" type="ORF">ACFPOG_11725</name>
</gene>
<dbReference type="SUPFAM" id="SSF89733">
    <property type="entry name" value="L-sulfolactate dehydrogenase-like"/>
    <property type="match status" value="1"/>
</dbReference>
<dbReference type="EMBL" id="JBHSMJ010000012">
    <property type="protein sequence ID" value="MFC5448938.1"/>
    <property type="molecule type" value="Genomic_DNA"/>
</dbReference>
<evidence type="ECO:0000313" key="4">
    <source>
        <dbReference type="Proteomes" id="UP001596044"/>
    </source>
</evidence>
<dbReference type="InterPro" id="IPR036111">
    <property type="entry name" value="Mal/L-sulfo/L-lacto_DH-like_sf"/>
</dbReference>
<accession>A0ABW0K679</accession>
<dbReference type="Proteomes" id="UP001596044">
    <property type="component" value="Unassembled WGS sequence"/>
</dbReference>
<dbReference type="Pfam" id="PF02615">
    <property type="entry name" value="Ldh_2"/>
    <property type="match status" value="1"/>
</dbReference>
<reference evidence="4" key="1">
    <citation type="journal article" date="2019" name="Int. J. Syst. Evol. Microbiol.">
        <title>The Global Catalogue of Microorganisms (GCM) 10K type strain sequencing project: providing services to taxonomists for standard genome sequencing and annotation.</title>
        <authorList>
            <consortium name="The Broad Institute Genomics Platform"/>
            <consortium name="The Broad Institute Genome Sequencing Center for Infectious Disease"/>
            <person name="Wu L."/>
            <person name="Ma J."/>
        </authorList>
    </citation>
    <scope>NUCLEOTIDE SEQUENCE [LARGE SCALE GENOMIC DNA]</scope>
    <source>
        <strain evidence="4">KACC 11904</strain>
    </source>
</reference>
<name>A0ABW0K679_9BACL</name>
<evidence type="ECO:0000256" key="2">
    <source>
        <dbReference type="ARBA" id="ARBA00023002"/>
    </source>
</evidence>
<keyword evidence="2" id="KW-0560">Oxidoreductase</keyword>
<dbReference type="PANTHER" id="PTHR11091">
    <property type="entry name" value="OXIDOREDUCTASE-RELATED"/>
    <property type="match status" value="1"/>
</dbReference>
<evidence type="ECO:0000256" key="1">
    <source>
        <dbReference type="ARBA" id="ARBA00006056"/>
    </source>
</evidence>
<comment type="caution">
    <text evidence="3">The sequence shown here is derived from an EMBL/GenBank/DDBJ whole genome shotgun (WGS) entry which is preliminary data.</text>
</comment>
<keyword evidence="4" id="KW-1185">Reference proteome</keyword>
<comment type="similarity">
    <text evidence="1">Belongs to the LDH2/MDH2 oxidoreductase family.</text>
</comment>
<proteinExistence type="inferred from homology"/>
<dbReference type="InterPro" id="IPR003767">
    <property type="entry name" value="Malate/L-lactate_DH-like"/>
</dbReference>
<dbReference type="InterPro" id="IPR043143">
    <property type="entry name" value="Mal/L-sulf/L-lact_DH-like_NADP"/>
</dbReference>